<comment type="caution">
    <text evidence="3">The sequence shown here is derived from an EMBL/GenBank/DDBJ whole genome shotgun (WGS) entry which is preliminary data.</text>
</comment>
<evidence type="ECO:0000256" key="1">
    <source>
        <dbReference type="SAM" id="MobiDB-lite"/>
    </source>
</evidence>
<dbReference type="EMBL" id="VSRR010000007">
    <property type="protein sequence ID" value="MPC07741.1"/>
    <property type="molecule type" value="Genomic_DNA"/>
</dbReference>
<feature type="compositionally biased region" description="Acidic residues" evidence="1">
    <location>
        <begin position="50"/>
        <end position="62"/>
    </location>
</feature>
<feature type="region of interest" description="Disordered" evidence="1">
    <location>
        <begin position="1"/>
        <end position="72"/>
    </location>
</feature>
<evidence type="ECO:0000313" key="3">
    <source>
        <dbReference type="EMBL" id="MPC07741.1"/>
    </source>
</evidence>
<sequence>MLGERGEGLGGVLSAEEEEEEGGFTSRSVEWLRGRHLEAASHGEEREDERKEEEEEEEEDVEGEYKDCKMTPPHKLRGTKVKGMNIDFLSISAFLYFLSSFIVSLLLFSSLFLSSFSSFSYSFSSSSSFFLPFAVRSAALLNTKS</sequence>
<accession>A0A5B7CG51</accession>
<protein>
    <submittedName>
        <fullName evidence="3">Uncharacterized protein</fullName>
    </submittedName>
</protein>
<feature type="compositionally biased region" description="Basic and acidic residues" evidence="1">
    <location>
        <begin position="30"/>
        <end position="49"/>
    </location>
</feature>
<dbReference type="Proteomes" id="UP000324222">
    <property type="component" value="Unassembled WGS sequence"/>
</dbReference>
<gene>
    <name evidence="3" type="ORF">E2C01_000307</name>
</gene>
<keyword evidence="2" id="KW-1133">Transmembrane helix</keyword>
<proteinExistence type="predicted"/>
<keyword evidence="2" id="KW-0812">Transmembrane</keyword>
<evidence type="ECO:0000256" key="2">
    <source>
        <dbReference type="SAM" id="Phobius"/>
    </source>
</evidence>
<keyword evidence="2" id="KW-0472">Membrane</keyword>
<organism evidence="3 4">
    <name type="scientific">Portunus trituberculatus</name>
    <name type="common">Swimming crab</name>
    <name type="synonym">Neptunus trituberculatus</name>
    <dbReference type="NCBI Taxonomy" id="210409"/>
    <lineage>
        <taxon>Eukaryota</taxon>
        <taxon>Metazoa</taxon>
        <taxon>Ecdysozoa</taxon>
        <taxon>Arthropoda</taxon>
        <taxon>Crustacea</taxon>
        <taxon>Multicrustacea</taxon>
        <taxon>Malacostraca</taxon>
        <taxon>Eumalacostraca</taxon>
        <taxon>Eucarida</taxon>
        <taxon>Decapoda</taxon>
        <taxon>Pleocyemata</taxon>
        <taxon>Brachyura</taxon>
        <taxon>Eubrachyura</taxon>
        <taxon>Portunoidea</taxon>
        <taxon>Portunidae</taxon>
        <taxon>Portuninae</taxon>
        <taxon>Portunus</taxon>
    </lineage>
</organism>
<name>A0A5B7CG51_PORTR</name>
<dbReference type="AlphaFoldDB" id="A0A5B7CG51"/>
<reference evidence="3 4" key="1">
    <citation type="submission" date="2019-05" db="EMBL/GenBank/DDBJ databases">
        <title>Another draft genome of Portunus trituberculatus and its Hox gene families provides insights of decapod evolution.</title>
        <authorList>
            <person name="Jeong J.-H."/>
            <person name="Song I."/>
            <person name="Kim S."/>
            <person name="Choi T."/>
            <person name="Kim D."/>
            <person name="Ryu S."/>
            <person name="Kim W."/>
        </authorList>
    </citation>
    <scope>NUCLEOTIDE SEQUENCE [LARGE SCALE GENOMIC DNA]</scope>
    <source>
        <tissue evidence="3">Muscle</tissue>
    </source>
</reference>
<keyword evidence="4" id="KW-1185">Reference proteome</keyword>
<feature type="transmembrane region" description="Helical" evidence="2">
    <location>
        <begin position="88"/>
        <end position="113"/>
    </location>
</feature>
<evidence type="ECO:0000313" key="4">
    <source>
        <dbReference type="Proteomes" id="UP000324222"/>
    </source>
</evidence>